<evidence type="ECO:0000313" key="5">
    <source>
        <dbReference type="EMBL" id="GGE39778.1"/>
    </source>
</evidence>
<evidence type="ECO:0000256" key="3">
    <source>
        <dbReference type="ARBA" id="ARBA00023163"/>
    </source>
</evidence>
<evidence type="ECO:0000256" key="2">
    <source>
        <dbReference type="ARBA" id="ARBA00023125"/>
    </source>
</evidence>
<keyword evidence="1" id="KW-0805">Transcription regulation</keyword>
<evidence type="ECO:0000256" key="1">
    <source>
        <dbReference type="ARBA" id="ARBA00023015"/>
    </source>
</evidence>
<keyword evidence="6" id="KW-1185">Reference proteome</keyword>
<accession>A0A917ABT8</accession>
<comment type="caution">
    <text evidence="5">The sequence shown here is derived from an EMBL/GenBank/DDBJ whole genome shotgun (WGS) entry which is preliminary data.</text>
</comment>
<reference evidence="6" key="1">
    <citation type="journal article" date="2019" name="Int. J. Syst. Evol. Microbiol.">
        <title>The Global Catalogue of Microorganisms (GCM) 10K type strain sequencing project: providing services to taxonomists for standard genome sequencing and annotation.</title>
        <authorList>
            <consortium name="The Broad Institute Genomics Platform"/>
            <consortium name="The Broad Institute Genome Sequencing Center for Infectious Disease"/>
            <person name="Wu L."/>
            <person name="Ma J."/>
        </authorList>
    </citation>
    <scope>NUCLEOTIDE SEQUENCE [LARGE SCALE GENOMIC DNA]</scope>
    <source>
        <strain evidence="6">CGMCC 1.12664</strain>
    </source>
</reference>
<dbReference type="PANTHER" id="PTHR11019:SF190">
    <property type="entry name" value="ARAC-FAMILY REGULATORY PROTEIN"/>
    <property type="match status" value="1"/>
</dbReference>
<dbReference type="Gene3D" id="1.10.10.60">
    <property type="entry name" value="Homeodomain-like"/>
    <property type="match status" value="1"/>
</dbReference>
<keyword evidence="2" id="KW-0238">DNA-binding</keyword>
<dbReference type="GO" id="GO:0043565">
    <property type="term" value="F:sequence-specific DNA binding"/>
    <property type="evidence" value="ECO:0007669"/>
    <property type="project" value="InterPro"/>
</dbReference>
<keyword evidence="3" id="KW-0804">Transcription</keyword>
<gene>
    <name evidence="5" type="ORF">GCM10011360_29280</name>
</gene>
<dbReference type="InterPro" id="IPR020449">
    <property type="entry name" value="Tscrpt_reg_AraC-type_HTH"/>
</dbReference>
<feature type="domain" description="HTH araC/xylS-type" evidence="4">
    <location>
        <begin position="148"/>
        <end position="246"/>
    </location>
</feature>
<dbReference type="InterPro" id="IPR018060">
    <property type="entry name" value="HTH_AraC"/>
</dbReference>
<evidence type="ECO:0000259" key="4">
    <source>
        <dbReference type="PROSITE" id="PS01124"/>
    </source>
</evidence>
<name>A0A917ABT8_9RHOB</name>
<dbReference type="Proteomes" id="UP000612855">
    <property type="component" value="Unassembled WGS sequence"/>
</dbReference>
<dbReference type="SUPFAM" id="SSF46689">
    <property type="entry name" value="Homeodomain-like"/>
    <property type="match status" value="1"/>
</dbReference>
<dbReference type="RefSeq" id="WP_229737646.1">
    <property type="nucleotide sequence ID" value="NZ_BMFJ01000002.1"/>
</dbReference>
<proteinExistence type="predicted"/>
<dbReference type="PANTHER" id="PTHR11019">
    <property type="entry name" value="HTH-TYPE TRANSCRIPTIONAL REGULATOR NIMR"/>
    <property type="match status" value="1"/>
</dbReference>
<dbReference type="PRINTS" id="PR00032">
    <property type="entry name" value="HTHARAC"/>
</dbReference>
<protein>
    <submittedName>
        <fullName evidence="5">Transcriptional regulator</fullName>
    </submittedName>
</protein>
<dbReference type="InterPro" id="IPR018062">
    <property type="entry name" value="HTH_AraC-typ_CS"/>
</dbReference>
<organism evidence="5 6">
    <name type="scientific">Primorskyibacter flagellatus</name>
    <dbReference type="NCBI Taxonomy" id="1387277"/>
    <lineage>
        <taxon>Bacteria</taxon>
        <taxon>Pseudomonadati</taxon>
        <taxon>Pseudomonadota</taxon>
        <taxon>Alphaproteobacteria</taxon>
        <taxon>Rhodobacterales</taxon>
        <taxon>Roseobacteraceae</taxon>
        <taxon>Primorskyibacter</taxon>
    </lineage>
</organism>
<evidence type="ECO:0000313" key="6">
    <source>
        <dbReference type="Proteomes" id="UP000612855"/>
    </source>
</evidence>
<dbReference type="SMART" id="SM00342">
    <property type="entry name" value="HTH_ARAC"/>
    <property type="match status" value="1"/>
</dbReference>
<sequence>MTDAGQDHVIHGNFPAGGPIEFCSDHHYLLYAREGLLHLDDDGRRWSLPPARAALIAAGRTITFRLPRPVVALSVLFTPDGRPPASALSVFAMPPLARALLEELRQCTGGPADPHETLLFQTLRSTVWRLSHGPAPLHRPTGHSPLVRRALDRTEATLAEDPTFAALARDLSVTGRTLARHILAETGMTWRANLRRMRVMRAVDLLAAGPGSVTEIALTCGYTSLSAFNAAFRDLTGMTPSEYRDSLR</sequence>
<dbReference type="PROSITE" id="PS00041">
    <property type="entry name" value="HTH_ARAC_FAMILY_1"/>
    <property type="match status" value="1"/>
</dbReference>
<dbReference type="Pfam" id="PF12833">
    <property type="entry name" value="HTH_18"/>
    <property type="match status" value="1"/>
</dbReference>
<dbReference type="PROSITE" id="PS01124">
    <property type="entry name" value="HTH_ARAC_FAMILY_2"/>
    <property type="match status" value="1"/>
</dbReference>
<dbReference type="GO" id="GO:0003700">
    <property type="term" value="F:DNA-binding transcription factor activity"/>
    <property type="evidence" value="ECO:0007669"/>
    <property type="project" value="InterPro"/>
</dbReference>
<dbReference type="InterPro" id="IPR009057">
    <property type="entry name" value="Homeodomain-like_sf"/>
</dbReference>
<dbReference type="AlphaFoldDB" id="A0A917ABT8"/>
<dbReference type="EMBL" id="BMFJ01000002">
    <property type="protein sequence ID" value="GGE39778.1"/>
    <property type="molecule type" value="Genomic_DNA"/>
</dbReference>